<dbReference type="Gene3D" id="1.10.10.10">
    <property type="entry name" value="Winged helix-like DNA-binding domain superfamily/Winged helix DNA-binding domain"/>
    <property type="match status" value="1"/>
</dbReference>
<sequence>MEMIFTPNEVAALLKLPPKRVYKELEYQIIPSISYAPRLTFPALIYLFLLREINFEFSIQFRVSLYQRLVKAWEEKATFFEVTKFLVLQLDKVNQELSGLIQQFNDWKSKLVTDVNILGGETIFPQSRLSVRRIGNLLNRGETPENILEDYPFLSEEDLKFAQLFVNAYPLQGRPKKDEVFN</sequence>
<dbReference type="PANTHER" id="PTHR34849">
    <property type="entry name" value="SSL5025 PROTEIN"/>
    <property type="match status" value="1"/>
</dbReference>
<evidence type="ECO:0000313" key="2">
    <source>
        <dbReference type="Proteomes" id="UP000437131"/>
    </source>
</evidence>
<evidence type="ECO:0000313" key="1">
    <source>
        <dbReference type="EMBL" id="MTF38466.1"/>
    </source>
</evidence>
<dbReference type="PANTHER" id="PTHR34849:SF3">
    <property type="entry name" value="SSR2962 PROTEIN"/>
    <property type="match status" value="1"/>
</dbReference>
<accession>A0A844GWT8</accession>
<dbReference type="InterPro" id="IPR007367">
    <property type="entry name" value="DUF433"/>
</dbReference>
<dbReference type="AlphaFoldDB" id="A0A844GWT8"/>
<protein>
    <submittedName>
        <fullName evidence="1">DUF433 domain-containing protein</fullName>
    </submittedName>
</protein>
<dbReference type="EMBL" id="WMIA01000005">
    <property type="protein sequence ID" value="MTF38466.1"/>
    <property type="molecule type" value="Genomic_DNA"/>
</dbReference>
<dbReference type="Pfam" id="PF04255">
    <property type="entry name" value="DUF433"/>
    <property type="match status" value="1"/>
</dbReference>
<proteinExistence type="predicted"/>
<dbReference type="SUPFAM" id="SSF46689">
    <property type="entry name" value="Homeodomain-like"/>
    <property type="match status" value="1"/>
</dbReference>
<dbReference type="InterPro" id="IPR009057">
    <property type="entry name" value="Homeodomain-like_sf"/>
</dbReference>
<name>A0A844GWT8_9CHRO</name>
<dbReference type="InterPro" id="IPR036388">
    <property type="entry name" value="WH-like_DNA-bd_sf"/>
</dbReference>
<comment type="caution">
    <text evidence="1">The sequence shown here is derived from an EMBL/GenBank/DDBJ whole genome shotgun (WGS) entry which is preliminary data.</text>
</comment>
<organism evidence="1 2">
    <name type="scientific">Cyanobacterium aponinum 0216</name>
    <dbReference type="NCBI Taxonomy" id="2676140"/>
    <lineage>
        <taxon>Bacteria</taxon>
        <taxon>Bacillati</taxon>
        <taxon>Cyanobacteriota</taxon>
        <taxon>Cyanophyceae</taxon>
        <taxon>Oscillatoriophycideae</taxon>
        <taxon>Chroococcales</taxon>
        <taxon>Geminocystaceae</taxon>
        <taxon>Cyanobacterium</taxon>
    </lineage>
</organism>
<reference evidence="1 2" key="1">
    <citation type="submission" date="2019-11" db="EMBL/GenBank/DDBJ databases">
        <title>Isolation of a new High Light Tolerant Cyanobacteria.</title>
        <authorList>
            <person name="Dobson Z."/>
            <person name="Vaughn N."/>
            <person name="Vaughn M."/>
            <person name="Fromme P."/>
            <person name="Mazor Y."/>
        </authorList>
    </citation>
    <scope>NUCLEOTIDE SEQUENCE [LARGE SCALE GENOMIC DNA]</scope>
    <source>
        <strain evidence="1 2">0216</strain>
    </source>
</reference>
<gene>
    <name evidence="1" type="ORF">GGC33_05960</name>
</gene>
<dbReference type="Proteomes" id="UP000437131">
    <property type="component" value="Unassembled WGS sequence"/>
</dbReference>